<dbReference type="RefSeq" id="WP_345370252.1">
    <property type="nucleotide sequence ID" value="NZ_BAABJX010000021.1"/>
</dbReference>
<keyword evidence="3" id="KW-1185">Reference proteome</keyword>
<dbReference type="Gene3D" id="3.40.50.150">
    <property type="entry name" value="Vaccinia Virus protein VP39"/>
    <property type="match status" value="1"/>
</dbReference>
<dbReference type="GO" id="GO:0032259">
    <property type="term" value="P:methylation"/>
    <property type="evidence" value="ECO:0007669"/>
    <property type="project" value="UniProtKB-KW"/>
</dbReference>
<dbReference type="InterPro" id="IPR029063">
    <property type="entry name" value="SAM-dependent_MTases_sf"/>
</dbReference>
<name>A0ABP9D7Z7_9BACT</name>
<evidence type="ECO:0000313" key="3">
    <source>
        <dbReference type="Proteomes" id="UP001500298"/>
    </source>
</evidence>
<dbReference type="Proteomes" id="UP001500298">
    <property type="component" value="Unassembled WGS sequence"/>
</dbReference>
<dbReference type="SUPFAM" id="SSF53335">
    <property type="entry name" value="S-adenosyl-L-methionine-dependent methyltransferases"/>
    <property type="match status" value="1"/>
</dbReference>
<dbReference type="Pfam" id="PF08241">
    <property type="entry name" value="Methyltransf_11"/>
    <property type="match status" value="1"/>
</dbReference>
<evidence type="ECO:0000259" key="1">
    <source>
        <dbReference type="Pfam" id="PF08241"/>
    </source>
</evidence>
<keyword evidence="2" id="KW-0489">Methyltransferase</keyword>
<gene>
    <name evidence="2" type="ORF">GCM10023331_13000</name>
</gene>
<protein>
    <submittedName>
        <fullName evidence="2">Class I SAM-dependent methyltransferase</fullName>
    </submittedName>
</protein>
<dbReference type="EMBL" id="BAABJX010000021">
    <property type="protein sequence ID" value="GAA4829282.1"/>
    <property type="molecule type" value="Genomic_DNA"/>
</dbReference>
<keyword evidence="2" id="KW-0808">Transferase</keyword>
<proteinExistence type="predicted"/>
<dbReference type="CDD" id="cd02440">
    <property type="entry name" value="AdoMet_MTases"/>
    <property type="match status" value="1"/>
</dbReference>
<organism evidence="2 3">
    <name type="scientific">Algivirga pacifica</name>
    <dbReference type="NCBI Taxonomy" id="1162670"/>
    <lineage>
        <taxon>Bacteria</taxon>
        <taxon>Pseudomonadati</taxon>
        <taxon>Bacteroidota</taxon>
        <taxon>Cytophagia</taxon>
        <taxon>Cytophagales</taxon>
        <taxon>Flammeovirgaceae</taxon>
        <taxon>Algivirga</taxon>
    </lineage>
</organism>
<accession>A0ABP9D7Z7</accession>
<reference evidence="3" key="1">
    <citation type="journal article" date="2019" name="Int. J. Syst. Evol. Microbiol.">
        <title>The Global Catalogue of Microorganisms (GCM) 10K type strain sequencing project: providing services to taxonomists for standard genome sequencing and annotation.</title>
        <authorList>
            <consortium name="The Broad Institute Genomics Platform"/>
            <consortium name="The Broad Institute Genome Sequencing Center for Infectious Disease"/>
            <person name="Wu L."/>
            <person name="Ma J."/>
        </authorList>
    </citation>
    <scope>NUCLEOTIDE SEQUENCE [LARGE SCALE GENOMIC DNA]</scope>
    <source>
        <strain evidence="3">JCM 18326</strain>
    </source>
</reference>
<evidence type="ECO:0000313" key="2">
    <source>
        <dbReference type="EMBL" id="GAA4829282.1"/>
    </source>
</evidence>
<dbReference type="GO" id="GO:0008168">
    <property type="term" value="F:methyltransferase activity"/>
    <property type="evidence" value="ECO:0007669"/>
    <property type="project" value="UniProtKB-KW"/>
</dbReference>
<sequence>MSVLPNVAELSPEKDAMGLAIEEYHRTGDESIEVIVNSDFSDPDVIPAALLFRMGEELPELERVALDACQGEILDIGAGSGSHALMLQQAGKDVTAMDISPRSIKVAKERGVQKVLQENIFFYEKKQYDTLLMLMNGIGLVGTLDGLAYFLEHAKKLLKPGGQLIFDSSDIIYLYQEEDGSYLIDIAGEYYGQLSYWMEYKDMKGDPFDWLYVAFPVLEEYAEAAGYEAEVLYMGDHHDFLAKLTLK</sequence>
<feature type="domain" description="Methyltransferase type 11" evidence="1">
    <location>
        <begin position="74"/>
        <end position="166"/>
    </location>
</feature>
<comment type="caution">
    <text evidence="2">The sequence shown here is derived from an EMBL/GenBank/DDBJ whole genome shotgun (WGS) entry which is preliminary data.</text>
</comment>
<dbReference type="InterPro" id="IPR013216">
    <property type="entry name" value="Methyltransf_11"/>
</dbReference>